<feature type="transmembrane region" description="Helical" evidence="1">
    <location>
        <begin position="76"/>
        <end position="98"/>
    </location>
</feature>
<evidence type="ECO:0008006" key="4">
    <source>
        <dbReference type="Google" id="ProtNLM"/>
    </source>
</evidence>
<dbReference type="RefSeq" id="WP_145173972.1">
    <property type="nucleotide sequence ID" value="NZ_CP037422.1"/>
</dbReference>
<sequence length="180" mass="20423">MTDSDHVAVNFCWKDQMSLRIAFEGLPKAIYWGFHIFFIQCVYDFPLNFVLCVGILGVLIAILTGGILIQDIPWETVLLSIVCLSILWSLFIYFGMLIPPRVSFEKCKVVIGERSVRVEDIVNIQISESKSSQIVNIASRLPEGDVIDDSLHIIRNDSTKQKLDDIKAWCEQRNICVETG</sequence>
<evidence type="ECO:0000256" key="1">
    <source>
        <dbReference type="SAM" id="Phobius"/>
    </source>
</evidence>
<dbReference type="EMBL" id="CP037422">
    <property type="protein sequence ID" value="QDU08763.1"/>
    <property type="molecule type" value="Genomic_DNA"/>
</dbReference>
<organism evidence="2 3">
    <name type="scientific">Gimesia aquarii</name>
    <dbReference type="NCBI Taxonomy" id="2527964"/>
    <lineage>
        <taxon>Bacteria</taxon>
        <taxon>Pseudomonadati</taxon>
        <taxon>Planctomycetota</taxon>
        <taxon>Planctomycetia</taxon>
        <taxon>Planctomycetales</taxon>
        <taxon>Planctomycetaceae</taxon>
        <taxon>Gimesia</taxon>
    </lineage>
</organism>
<feature type="transmembrane region" description="Helical" evidence="1">
    <location>
        <begin position="21"/>
        <end position="39"/>
    </location>
</feature>
<keyword evidence="1" id="KW-1133">Transmembrane helix</keyword>
<feature type="transmembrane region" description="Helical" evidence="1">
    <location>
        <begin position="45"/>
        <end position="69"/>
    </location>
</feature>
<dbReference type="AlphaFoldDB" id="A0A517WU17"/>
<keyword evidence="3" id="KW-1185">Reference proteome</keyword>
<dbReference type="Proteomes" id="UP000318384">
    <property type="component" value="Chromosome"/>
</dbReference>
<gene>
    <name evidence="2" type="ORF">V202x_21330</name>
</gene>
<proteinExistence type="predicted"/>
<reference evidence="2 3" key="1">
    <citation type="submission" date="2019-03" db="EMBL/GenBank/DDBJ databases">
        <title>Deep-cultivation of Planctomycetes and their phenomic and genomic characterization uncovers novel biology.</title>
        <authorList>
            <person name="Wiegand S."/>
            <person name="Jogler M."/>
            <person name="Boedeker C."/>
            <person name="Pinto D."/>
            <person name="Vollmers J."/>
            <person name="Rivas-Marin E."/>
            <person name="Kohn T."/>
            <person name="Peeters S.H."/>
            <person name="Heuer A."/>
            <person name="Rast P."/>
            <person name="Oberbeckmann S."/>
            <person name="Bunk B."/>
            <person name="Jeske O."/>
            <person name="Meyerdierks A."/>
            <person name="Storesund J.E."/>
            <person name="Kallscheuer N."/>
            <person name="Luecker S."/>
            <person name="Lage O.M."/>
            <person name="Pohl T."/>
            <person name="Merkel B.J."/>
            <person name="Hornburger P."/>
            <person name="Mueller R.-W."/>
            <person name="Bruemmer F."/>
            <person name="Labrenz M."/>
            <person name="Spormann A.M."/>
            <person name="Op den Camp H."/>
            <person name="Overmann J."/>
            <person name="Amann R."/>
            <person name="Jetten M.S.M."/>
            <person name="Mascher T."/>
            <person name="Medema M.H."/>
            <person name="Devos D.P."/>
            <person name="Kaster A.-K."/>
            <person name="Ovreas L."/>
            <person name="Rohde M."/>
            <person name="Galperin M.Y."/>
            <person name="Jogler C."/>
        </authorList>
    </citation>
    <scope>NUCLEOTIDE SEQUENCE [LARGE SCALE GENOMIC DNA]</scope>
    <source>
        <strain evidence="2 3">V202</strain>
    </source>
</reference>
<keyword evidence="1" id="KW-0472">Membrane</keyword>
<accession>A0A517WU17</accession>
<name>A0A517WU17_9PLAN</name>
<protein>
    <recommendedName>
        <fullName evidence="4">DUF304 domain-containing protein</fullName>
    </recommendedName>
</protein>
<evidence type="ECO:0000313" key="2">
    <source>
        <dbReference type="EMBL" id="QDU08763.1"/>
    </source>
</evidence>
<evidence type="ECO:0000313" key="3">
    <source>
        <dbReference type="Proteomes" id="UP000318384"/>
    </source>
</evidence>
<keyword evidence="1" id="KW-0812">Transmembrane</keyword>